<evidence type="ECO:0000256" key="1">
    <source>
        <dbReference type="ARBA" id="ARBA00022741"/>
    </source>
</evidence>
<reference evidence="5 6" key="1">
    <citation type="submission" date="2014-11" db="EMBL/GenBank/DDBJ databases">
        <authorList>
            <person name="Zhu J."/>
            <person name="Qi W."/>
            <person name="Song R."/>
        </authorList>
    </citation>
    <scope>NUCLEOTIDE SEQUENCE [LARGE SCALE GENOMIC DNA]</scope>
</reference>
<dbReference type="SUPFAM" id="SSF53067">
    <property type="entry name" value="Actin-like ATPase domain"/>
    <property type="match status" value="1"/>
</dbReference>
<feature type="compositionally biased region" description="Polar residues" evidence="4">
    <location>
        <begin position="589"/>
        <end position="610"/>
    </location>
</feature>
<keyword evidence="2" id="KW-0067">ATP-binding</keyword>
<accession>A0A0G4EQ44</accession>
<feature type="compositionally biased region" description="Low complexity" evidence="4">
    <location>
        <begin position="706"/>
        <end position="715"/>
    </location>
</feature>
<feature type="compositionally biased region" description="Polar residues" evidence="4">
    <location>
        <begin position="544"/>
        <end position="553"/>
    </location>
</feature>
<evidence type="ECO:0000313" key="5">
    <source>
        <dbReference type="EMBL" id="CEL99522.1"/>
    </source>
</evidence>
<dbReference type="Proteomes" id="UP000041254">
    <property type="component" value="Unassembled WGS sequence"/>
</dbReference>
<dbReference type="VEuPathDB" id="CryptoDB:Vbra_20662"/>
<dbReference type="CDD" id="cd24086">
    <property type="entry name" value="ASKHA_NBD_PanK-II_euk"/>
    <property type="match status" value="1"/>
</dbReference>
<keyword evidence="3" id="KW-0173">Coenzyme A biosynthesis</keyword>
<dbReference type="Gene3D" id="6.10.10.60">
    <property type="match status" value="1"/>
</dbReference>
<keyword evidence="6" id="KW-1185">Reference proteome</keyword>
<dbReference type="GO" id="GO:0005829">
    <property type="term" value="C:cytosol"/>
    <property type="evidence" value="ECO:0007669"/>
    <property type="project" value="TreeGrafter"/>
</dbReference>
<protein>
    <recommendedName>
        <fullName evidence="7">Pantothenate kinase</fullName>
    </recommendedName>
</protein>
<feature type="compositionally biased region" description="Low complexity" evidence="4">
    <location>
        <begin position="723"/>
        <end position="732"/>
    </location>
</feature>
<feature type="compositionally biased region" description="Basic and acidic residues" evidence="4">
    <location>
        <begin position="53"/>
        <end position="62"/>
    </location>
</feature>
<dbReference type="GO" id="GO:0005524">
    <property type="term" value="F:ATP binding"/>
    <property type="evidence" value="ECO:0007669"/>
    <property type="project" value="UniProtKB-KW"/>
</dbReference>
<dbReference type="Pfam" id="PF03630">
    <property type="entry name" value="Fumble"/>
    <property type="match status" value="1"/>
</dbReference>
<evidence type="ECO:0000256" key="3">
    <source>
        <dbReference type="ARBA" id="ARBA00022993"/>
    </source>
</evidence>
<dbReference type="InterPro" id="IPR004567">
    <property type="entry name" value="Type_II_PanK"/>
</dbReference>
<dbReference type="AlphaFoldDB" id="A0A0G4EQ44"/>
<feature type="compositionally biased region" description="Low complexity" evidence="4">
    <location>
        <begin position="809"/>
        <end position="819"/>
    </location>
</feature>
<name>A0A0G4EQ44_VITBC</name>
<evidence type="ECO:0008006" key="7">
    <source>
        <dbReference type="Google" id="ProtNLM"/>
    </source>
</evidence>
<feature type="region of interest" description="Disordered" evidence="4">
    <location>
        <begin position="809"/>
        <end position="864"/>
    </location>
</feature>
<sequence>MGNHVGVDMGGYIASVAFCIPIDEVEVDDEEDIGSGPTSPSHTSCPSPISGHAHTDTDDDKPRRPRIPLSAKDALREIHREIRFFDFRYDELQEFLKSPAGQYFRSQLVDGASASCTGAGALRADLQECIRKDFGAVPEVHREVRCILQGIEHVLAVMGKDACFRFIKTSRPINVAKKSCSLEEELLSTVGEGDDDVSPSASAFRSINSDLLPSVGADADTDAGGGAEAGSGCVSVDDGAGDEIVDTLGCLAGRNHRGSIGGASSSSSHRRVSDHADACDYESVGVTQEELDNFYPFLLVNVKAGVAFHYVESAYRSVRVGGSTIGGGTFMGLSRMLCESAHLPADAVKMGVRGDNSKVDMLVGDIYGGDYQSVGLAGNVIASSFGNCQKNVPDDVNEYDISRSLLTMFAFNITQLAYFNALIHGCSKLVFTGYYLEHPEFLAAIQHSLSFWSNGMCFAYFFRHAKYLGCIGALKRSFRSNSNYWNANIDSMADTFAGSNWVEEEDVAHLKDSLHEYTPVFSTLPECDAESDTSDEKDTAVGGRQQTETQPQSDAAPIFITPARVSDEGVTRPPHTTTTFDTKRIESDPNLSLHYSTPSTLYGSNGSARPSSSSSHITHTNTHHEAVELPLSSRHRRGRRKAIECREPLTLPRLTPIDTSSQATSLLLPRRPNPGGGLGLRRSASASRLRVTIPRRTLSPSVGPTSPASQGQQTPGSPPTPSDPSDFPLPSGPQAYLLAAVACAARRSGKHLGGNGGLSSLPATHPAWGLLKLTHREGGDGETQLDLSHCDGCDRDGCAIRKATVRHLQQQQQGEEGQGAASNSSSRRGDTPLSSRDAWPSSPRPHCDVGFEQSGPGDVLRPPE</sequence>
<dbReference type="PANTHER" id="PTHR12280:SF20">
    <property type="entry name" value="4'-PHOSPHOPANTETHEINE PHOSPHATASE"/>
    <property type="match status" value="1"/>
</dbReference>
<feature type="compositionally biased region" description="Low complexity" evidence="4">
    <location>
        <begin position="571"/>
        <end position="580"/>
    </location>
</feature>
<evidence type="ECO:0000256" key="2">
    <source>
        <dbReference type="ARBA" id="ARBA00022840"/>
    </source>
</evidence>
<dbReference type="GO" id="GO:0004594">
    <property type="term" value="F:pantothenate kinase activity"/>
    <property type="evidence" value="ECO:0007669"/>
    <property type="project" value="TreeGrafter"/>
</dbReference>
<evidence type="ECO:0000313" key="6">
    <source>
        <dbReference type="Proteomes" id="UP000041254"/>
    </source>
</evidence>
<dbReference type="GO" id="GO:0005634">
    <property type="term" value="C:nucleus"/>
    <property type="evidence" value="ECO:0007669"/>
    <property type="project" value="TreeGrafter"/>
</dbReference>
<feature type="region of interest" description="Disordered" evidence="4">
    <location>
        <begin position="525"/>
        <end position="732"/>
    </location>
</feature>
<organism evidence="5 6">
    <name type="scientific">Vitrella brassicaformis (strain CCMP3155)</name>
    <dbReference type="NCBI Taxonomy" id="1169540"/>
    <lineage>
        <taxon>Eukaryota</taxon>
        <taxon>Sar</taxon>
        <taxon>Alveolata</taxon>
        <taxon>Colpodellida</taxon>
        <taxon>Vitrellaceae</taxon>
        <taxon>Vitrella</taxon>
    </lineage>
</organism>
<dbReference type="Gene3D" id="3.30.420.510">
    <property type="match status" value="1"/>
</dbReference>
<feature type="region of interest" description="Disordered" evidence="4">
    <location>
        <begin position="29"/>
        <end position="70"/>
    </location>
</feature>
<gene>
    <name evidence="5" type="ORF">Vbra_20662</name>
</gene>
<dbReference type="OrthoDB" id="498611at2759"/>
<feature type="compositionally biased region" description="Low complexity" evidence="4">
    <location>
        <begin position="680"/>
        <end position="690"/>
    </location>
</feature>
<dbReference type="Gene3D" id="3.30.420.40">
    <property type="match status" value="1"/>
</dbReference>
<dbReference type="InterPro" id="IPR043129">
    <property type="entry name" value="ATPase_NBD"/>
</dbReference>
<dbReference type="InParanoid" id="A0A0G4EQ44"/>
<dbReference type="STRING" id="1169540.A0A0G4EQ44"/>
<dbReference type="GO" id="GO:0015937">
    <property type="term" value="P:coenzyme A biosynthetic process"/>
    <property type="evidence" value="ECO:0007669"/>
    <property type="project" value="UniProtKB-KW"/>
</dbReference>
<dbReference type="EMBL" id="CDMY01000282">
    <property type="protein sequence ID" value="CEL99522.1"/>
    <property type="molecule type" value="Genomic_DNA"/>
</dbReference>
<feature type="compositionally biased region" description="Low complexity" evidence="4">
    <location>
        <begin position="34"/>
        <end position="50"/>
    </location>
</feature>
<keyword evidence="1" id="KW-0547">Nucleotide-binding</keyword>
<dbReference type="PANTHER" id="PTHR12280">
    <property type="entry name" value="PANTOTHENATE KINASE"/>
    <property type="match status" value="1"/>
</dbReference>
<proteinExistence type="predicted"/>
<evidence type="ECO:0000256" key="4">
    <source>
        <dbReference type="SAM" id="MobiDB-lite"/>
    </source>
</evidence>
<feature type="compositionally biased region" description="Low complexity" evidence="4">
    <location>
        <begin position="611"/>
        <end position="620"/>
    </location>
</feature>